<feature type="region of interest" description="Disordered" evidence="1">
    <location>
        <begin position="331"/>
        <end position="350"/>
    </location>
</feature>
<comment type="caution">
    <text evidence="2">The sequence shown here is derived from an EMBL/GenBank/DDBJ whole genome shotgun (WGS) entry which is preliminary data.</text>
</comment>
<feature type="region of interest" description="Disordered" evidence="1">
    <location>
        <begin position="272"/>
        <end position="313"/>
    </location>
</feature>
<reference evidence="3" key="2">
    <citation type="submission" date="2024-04" db="EMBL/GenBank/DDBJ databases">
        <authorList>
            <person name="Chen Y."/>
            <person name="Shah S."/>
            <person name="Dougan E. K."/>
            <person name="Thang M."/>
            <person name="Chan C."/>
        </authorList>
    </citation>
    <scope>NUCLEOTIDE SEQUENCE [LARGE SCALE GENOMIC DNA]</scope>
</reference>
<organism evidence="2">
    <name type="scientific">Cladocopium goreaui</name>
    <dbReference type="NCBI Taxonomy" id="2562237"/>
    <lineage>
        <taxon>Eukaryota</taxon>
        <taxon>Sar</taxon>
        <taxon>Alveolata</taxon>
        <taxon>Dinophyceae</taxon>
        <taxon>Suessiales</taxon>
        <taxon>Symbiodiniaceae</taxon>
        <taxon>Cladocopium</taxon>
    </lineage>
</organism>
<name>A0A9P1CUH7_9DINO</name>
<feature type="compositionally biased region" description="Basic residues" evidence="1">
    <location>
        <begin position="13"/>
        <end position="35"/>
    </location>
</feature>
<sequence>MCVSTGRRLERHRDRHRDRDRHHRDRQHRGHHRGKGYSGKNGKTNGKSGYELYAEFSHLFMKQPGQVVLPKARPGQSVPPPPPPPVLPHGLTGHRPVVFQPDSLLKGRGNLPNVPNVPHVPVKVPPRVMKAVNMPSSLDQLHNQMEWRPPPLNPAGPTQLPGSGPTSVQAPLPKIRPTQKRRTFPSQTSESEAKRLRGATFATELRLWLSDLDNGKGVMLRYEEALTAYGSFEELMKLRNEDEHEWAEQIDFETQGHLLVFKNGLRKMRESRGVEEPSFTKPQPKAMPAFVQPVPKSKAQPAKQDEAETEEVHEEGMGHDWQAFEELQMEPLEEGEEGESEVDEEWQEDLPEMEGELRLEEEEWEETFVSQEHFEEDDIGMEKIWQGVLSKPQWQSWHSKSTEHTEYTEYTEYTEQQEFPDFNEEQADEHEEIKEEDNGDEFEEVMVEEEILEAPVTPPKSAPTTPPKRPAAPPSPPSLPSPVPKSLLRPPPVVVRPPPKNNAAAAAGAPSNSGILGVAPSGYVIPKIRPAAVRPDQRQSWPPPPPRPMAVSGQ</sequence>
<feature type="region of interest" description="Disordered" evidence="1">
    <location>
        <begin position="392"/>
        <end position="554"/>
    </location>
</feature>
<proteinExistence type="predicted"/>
<protein>
    <submittedName>
        <fullName evidence="2">Uncharacterized protein</fullName>
    </submittedName>
</protein>
<dbReference type="AlphaFoldDB" id="A0A9P1CUH7"/>
<evidence type="ECO:0000313" key="4">
    <source>
        <dbReference type="Proteomes" id="UP001152797"/>
    </source>
</evidence>
<feature type="compositionally biased region" description="Pro residues" evidence="1">
    <location>
        <begin position="456"/>
        <end position="500"/>
    </location>
</feature>
<dbReference type="Proteomes" id="UP001152797">
    <property type="component" value="Unassembled WGS sequence"/>
</dbReference>
<reference evidence="2" key="1">
    <citation type="submission" date="2022-10" db="EMBL/GenBank/DDBJ databases">
        <authorList>
            <person name="Chen Y."/>
            <person name="Dougan E. K."/>
            <person name="Chan C."/>
            <person name="Rhodes N."/>
            <person name="Thang M."/>
        </authorList>
    </citation>
    <scope>NUCLEOTIDE SEQUENCE</scope>
</reference>
<feature type="region of interest" description="Disordered" evidence="1">
    <location>
        <begin position="144"/>
        <end position="172"/>
    </location>
</feature>
<evidence type="ECO:0000313" key="3">
    <source>
        <dbReference type="EMBL" id="CAL1151310.1"/>
    </source>
</evidence>
<feature type="compositionally biased region" description="Low complexity" evidence="1">
    <location>
        <begin position="501"/>
        <end position="513"/>
    </location>
</feature>
<feature type="compositionally biased region" description="Polar residues" evidence="1">
    <location>
        <begin position="160"/>
        <end position="169"/>
    </location>
</feature>
<dbReference type="EMBL" id="CAMXCT030002400">
    <property type="protein sequence ID" value="CAL4785247.1"/>
    <property type="molecule type" value="Genomic_DNA"/>
</dbReference>
<dbReference type="EMBL" id="CAMXCT020002400">
    <property type="protein sequence ID" value="CAL1151310.1"/>
    <property type="molecule type" value="Genomic_DNA"/>
</dbReference>
<evidence type="ECO:0000313" key="2">
    <source>
        <dbReference type="EMBL" id="CAI3997935.1"/>
    </source>
</evidence>
<feature type="region of interest" description="Disordered" evidence="1">
    <location>
        <begin position="1"/>
        <end position="46"/>
    </location>
</feature>
<gene>
    <name evidence="2" type="ORF">C1SCF055_LOCUS24272</name>
</gene>
<accession>A0A9P1CUH7</accession>
<dbReference type="EMBL" id="CAMXCT010002400">
    <property type="protein sequence ID" value="CAI3997935.1"/>
    <property type="molecule type" value="Genomic_DNA"/>
</dbReference>
<evidence type="ECO:0000256" key="1">
    <source>
        <dbReference type="SAM" id="MobiDB-lite"/>
    </source>
</evidence>
<feature type="compositionally biased region" description="Acidic residues" evidence="1">
    <location>
        <begin position="421"/>
        <end position="452"/>
    </location>
</feature>
<keyword evidence="4" id="KW-1185">Reference proteome</keyword>